<name>A0A6D2JBJ9_9BRAS</name>
<proteinExistence type="predicted"/>
<dbReference type="SUPFAM" id="SSF56672">
    <property type="entry name" value="DNA/RNA polymerases"/>
    <property type="match status" value="1"/>
</dbReference>
<accession>A0A6D2JBJ9</accession>
<feature type="domain" description="Reverse transcriptase Ty1/copia-type" evidence="1">
    <location>
        <begin position="38"/>
        <end position="151"/>
    </location>
</feature>
<sequence length="155" mass="17720">MATRAKSGISKPNRHYLLSAMVTSPCEVEPRTAAQALKDDKWRNAMRARLVALGYNHRPGLDYAETFSPVVKSTTIRVILGVVVDRSWPIRQLDVNNAFLQGTLTDEVYMSQPPGFVDRDWPHTVCRLRKAIYDLKQAPRAWYVELRNYLVYVGL</sequence>
<evidence type="ECO:0000313" key="2">
    <source>
        <dbReference type="EMBL" id="CAA7036431.1"/>
    </source>
</evidence>
<dbReference type="AlphaFoldDB" id="A0A6D2JBJ9"/>
<evidence type="ECO:0000259" key="1">
    <source>
        <dbReference type="Pfam" id="PF07727"/>
    </source>
</evidence>
<gene>
    <name evidence="2" type="ORF">MERR_LOCUS23666</name>
</gene>
<protein>
    <recommendedName>
        <fullName evidence="1">Reverse transcriptase Ty1/copia-type domain-containing protein</fullName>
    </recommendedName>
</protein>
<dbReference type="EMBL" id="CACVBM020001163">
    <property type="protein sequence ID" value="CAA7036431.1"/>
    <property type="molecule type" value="Genomic_DNA"/>
</dbReference>
<dbReference type="InterPro" id="IPR013103">
    <property type="entry name" value="RVT_2"/>
</dbReference>
<evidence type="ECO:0000313" key="3">
    <source>
        <dbReference type="Proteomes" id="UP000467841"/>
    </source>
</evidence>
<dbReference type="Proteomes" id="UP000467841">
    <property type="component" value="Unassembled WGS sequence"/>
</dbReference>
<keyword evidence="3" id="KW-1185">Reference proteome</keyword>
<comment type="caution">
    <text evidence="2">The sequence shown here is derived from an EMBL/GenBank/DDBJ whole genome shotgun (WGS) entry which is preliminary data.</text>
</comment>
<dbReference type="Pfam" id="PF07727">
    <property type="entry name" value="RVT_2"/>
    <property type="match status" value="1"/>
</dbReference>
<dbReference type="OrthoDB" id="7473114at2759"/>
<organism evidence="2 3">
    <name type="scientific">Microthlaspi erraticum</name>
    <dbReference type="NCBI Taxonomy" id="1685480"/>
    <lineage>
        <taxon>Eukaryota</taxon>
        <taxon>Viridiplantae</taxon>
        <taxon>Streptophyta</taxon>
        <taxon>Embryophyta</taxon>
        <taxon>Tracheophyta</taxon>
        <taxon>Spermatophyta</taxon>
        <taxon>Magnoliopsida</taxon>
        <taxon>eudicotyledons</taxon>
        <taxon>Gunneridae</taxon>
        <taxon>Pentapetalae</taxon>
        <taxon>rosids</taxon>
        <taxon>malvids</taxon>
        <taxon>Brassicales</taxon>
        <taxon>Brassicaceae</taxon>
        <taxon>Coluteocarpeae</taxon>
        <taxon>Microthlaspi</taxon>
    </lineage>
</organism>
<reference evidence="2" key="1">
    <citation type="submission" date="2020-01" db="EMBL/GenBank/DDBJ databases">
        <authorList>
            <person name="Mishra B."/>
        </authorList>
    </citation>
    <scope>NUCLEOTIDE SEQUENCE [LARGE SCALE GENOMIC DNA]</scope>
</reference>
<dbReference type="InterPro" id="IPR043502">
    <property type="entry name" value="DNA/RNA_pol_sf"/>
</dbReference>